<organism evidence="3 4">
    <name type="scientific">Chloropicon roscoffensis</name>
    <dbReference type="NCBI Taxonomy" id="1461544"/>
    <lineage>
        <taxon>Eukaryota</taxon>
        <taxon>Viridiplantae</taxon>
        <taxon>Chlorophyta</taxon>
        <taxon>Chloropicophyceae</taxon>
        <taxon>Chloropicales</taxon>
        <taxon>Chloropicaceae</taxon>
        <taxon>Chloropicon</taxon>
    </lineage>
</organism>
<gene>
    <name evidence="3" type="ORF">HKI87_08g52710</name>
</gene>
<proteinExistence type="predicted"/>
<accession>A0AAX4PCL9</accession>
<evidence type="ECO:0000313" key="4">
    <source>
        <dbReference type="Proteomes" id="UP001472866"/>
    </source>
</evidence>
<dbReference type="Proteomes" id="UP001472866">
    <property type="component" value="Chromosome 08"/>
</dbReference>
<reference evidence="3 4" key="1">
    <citation type="submission" date="2024-03" db="EMBL/GenBank/DDBJ databases">
        <title>Complete genome sequence of the green alga Chloropicon roscoffensis RCC1871.</title>
        <authorList>
            <person name="Lemieux C."/>
            <person name="Pombert J.-F."/>
            <person name="Otis C."/>
            <person name="Turmel M."/>
        </authorList>
    </citation>
    <scope>NUCLEOTIDE SEQUENCE [LARGE SCALE GENOMIC DNA]</scope>
    <source>
        <strain evidence="3 4">RCC1871</strain>
    </source>
</reference>
<keyword evidence="1" id="KW-0812">Transmembrane</keyword>
<protein>
    <recommendedName>
        <fullName evidence="5">Transmembrane protein</fullName>
    </recommendedName>
</protein>
<dbReference type="EMBL" id="CP151508">
    <property type="protein sequence ID" value="WZN63720.1"/>
    <property type="molecule type" value="Genomic_DNA"/>
</dbReference>
<feature type="chain" id="PRO_5043332317" description="Transmembrane protein" evidence="2">
    <location>
        <begin position="28"/>
        <end position="513"/>
    </location>
</feature>
<keyword evidence="4" id="KW-1185">Reference proteome</keyword>
<evidence type="ECO:0000256" key="2">
    <source>
        <dbReference type="SAM" id="SignalP"/>
    </source>
</evidence>
<evidence type="ECO:0000313" key="3">
    <source>
        <dbReference type="EMBL" id="WZN63720.1"/>
    </source>
</evidence>
<keyword evidence="1" id="KW-0472">Membrane</keyword>
<keyword evidence="2" id="KW-0732">Signal</keyword>
<name>A0AAX4PCL9_9CHLO</name>
<sequence>MKFRRGTSNAGLRFLSALLALGAAVMAVPSLAAAADPSAAVLEGAVRVAKVENDQVRRALLQSFGSPLFGAPASQSSAVYGDSILDLMRMGQAMMPKAVDNTKGAVPFTMPGALDPAFFKDALASGSQLAKQACDPLVLNSMSSGLGSLMFPAGAKDALAGFCAMLPKSSAAAASPLAGLAGMLGPQLVGGPLANFNGLGASLPVAASPVAAEAEAMEAEAVKVEAPVVEVAKPANSSAGNATETASTSVVSAAVADPFEEDRESMDYIEPVVPSTNALGFPDLSAMMNFGEIFALEEELPDMLDHLIDDAWEELGTEEQAYTAKHGTPPPLPAAYVNVEPVNPHPMPARSASLPIEEVDFEIDFGGAGSLDEDAFSSLFDTVALVAKSNRGDDEIKAAAAGGEVKETEETEEAADAGKFWEDDYSIVDVSEEEISRQKYNERKDIIIALSVCGGFVALVAVFVSAVSAFKFCSSSLNERRYHQQYDDDLPSSRKFLSPLFSGRSQRSDTEVV</sequence>
<dbReference type="AlphaFoldDB" id="A0AAX4PCL9"/>
<evidence type="ECO:0000256" key="1">
    <source>
        <dbReference type="SAM" id="Phobius"/>
    </source>
</evidence>
<keyword evidence="1" id="KW-1133">Transmembrane helix</keyword>
<evidence type="ECO:0008006" key="5">
    <source>
        <dbReference type="Google" id="ProtNLM"/>
    </source>
</evidence>
<feature type="signal peptide" evidence="2">
    <location>
        <begin position="1"/>
        <end position="27"/>
    </location>
</feature>
<feature type="transmembrane region" description="Helical" evidence="1">
    <location>
        <begin position="446"/>
        <end position="470"/>
    </location>
</feature>